<dbReference type="PROSITE" id="PS50005">
    <property type="entry name" value="TPR"/>
    <property type="match status" value="1"/>
</dbReference>
<dbReference type="InterPro" id="IPR019734">
    <property type="entry name" value="TPR_rpt"/>
</dbReference>
<accession>A0A1H8ZK93</accession>
<dbReference type="SUPFAM" id="SSF48452">
    <property type="entry name" value="TPR-like"/>
    <property type="match status" value="1"/>
</dbReference>
<name>A0A1H8ZK93_9LACT</name>
<evidence type="ECO:0000313" key="2">
    <source>
        <dbReference type="EMBL" id="SEP64711.1"/>
    </source>
</evidence>
<dbReference type="STRING" id="89093.SAMN04488558_101264"/>
<dbReference type="RefSeq" id="WP_092569992.1">
    <property type="nucleotide sequence ID" value="NZ_CALUDV010000002.1"/>
</dbReference>
<proteinExistence type="predicted"/>
<gene>
    <name evidence="2" type="ORF">SAMN04488558_101264</name>
</gene>
<evidence type="ECO:0000313" key="3">
    <source>
        <dbReference type="Proteomes" id="UP000198833"/>
    </source>
</evidence>
<feature type="repeat" description="TPR" evidence="1">
    <location>
        <begin position="207"/>
        <end position="240"/>
    </location>
</feature>
<keyword evidence="1" id="KW-0802">TPR repeat</keyword>
<keyword evidence="3" id="KW-1185">Reference proteome</keyword>
<reference evidence="2 3" key="1">
    <citation type="submission" date="2016-10" db="EMBL/GenBank/DDBJ databases">
        <authorList>
            <person name="de Groot N.N."/>
        </authorList>
    </citation>
    <scope>NUCLEOTIDE SEQUENCE [LARGE SCALE GENOMIC DNA]</scope>
    <source>
        <strain evidence="2 3">DSM 15695</strain>
    </source>
</reference>
<protein>
    <submittedName>
        <fullName evidence="2">Uncharacterized protein</fullName>
    </submittedName>
</protein>
<dbReference type="Gene3D" id="1.25.40.10">
    <property type="entry name" value="Tetratricopeptide repeat domain"/>
    <property type="match status" value="1"/>
</dbReference>
<dbReference type="Proteomes" id="UP000198833">
    <property type="component" value="Unassembled WGS sequence"/>
</dbReference>
<dbReference type="AlphaFoldDB" id="A0A1H8ZK93"/>
<dbReference type="EMBL" id="FOEN01000001">
    <property type="protein sequence ID" value="SEP64711.1"/>
    <property type="molecule type" value="Genomic_DNA"/>
</dbReference>
<sequence length="433" mass="51892">MFDRLVEAFNQTLDLNNFYQELTEYYWQYPLDDYLTDYLKFTKYLHDLGYVDLQLQILHKMYDHSQHHKIAYQLAKLYDEFNQAELALKWINLAKSSKFSYQKNLLHANILMNLGDYSLSKKILNKLIKSFPDRAEAYQSLAELAYLQNDIDRQIYFLEILDQYFSKYIDFQQLRTDLLGAYSQQEMLDLAKIKELVEDTDAPELTSQDYSLLAQIYLNIYVYEQSAQYAKRAIDLNPDDFSAHFILLEDYHFLRQDLEFEQSMDWLKHNLPAYSDLYLHLIELAGRFTYYDSQLADQVLEYYELSEEFDQREALIDYYVNYCLQAGQAQKALDFLKNIEDPYMHPVYLSYHYARIYQALGIESQVAAQYETALNNLLSKPNLALDYARFLKDQNKLEEALTVSERYERTYYDNKALRRLREELRRQHEQAEE</sequence>
<organism evidence="2 3">
    <name type="scientific">Ignavigranum ruoffiae</name>
    <dbReference type="NCBI Taxonomy" id="89093"/>
    <lineage>
        <taxon>Bacteria</taxon>
        <taxon>Bacillati</taxon>
        <taxon>Bacillota</taxon>
        <taxon>Bacilli</taxon>
        <taxon>Lactobacillales</taxon>
        <taxon>Aerococcaceae</taxon>
        <taxon>Ignavigranum</taxon>
    </lineage>
</organism>
<dbReference type="InterPro" id="IPR011990">
    <property type="entry name" value="TPR-like_helical_dom_sf"/>
</dbReference>
<evidence type="ECO:0000256" key="1">
    <source>
        <dbReference type="PROSITE-ProRule" id="PRU00339"/>
    </source>
</evidence>
<dbReference type="OrthoDB" id="2080803at2"/>